<evidence type="ECO:0000313" key="1">
    <source>
        <dbReference type="EMBL" id="KAK7549995.1"/>
    </source>
</evidence>
<evidence type="ECO:0008006" key="3">
    <source>
        <dbReference type="Google" id="ProtNLM"/>
    </source>
</evidence>
<dbReference type="EMBL" id="JBBPDW010000008">
    <property type="protein sequence ID" value="KAK7549995.1"/>
    <property type="molecule type" value="Genomic_DNA"/>
</dbReference>
<name>A0ABR1MHV4_9PEZI</name>
<comment type="caution">
    <text evidence="1">The sequence shown here is derived from an EMBL/GenBank/DDBJ whole genome shotgun (WGS) entry which is preliminary data.</text>
</comment>
<dbReference type="InterPro" id="IPR029058">
    <property type="entry name" value="AB_hydrolase_fold"/>
</dbReference>
<dbReference type="Proteomes" id="UP001365128">
    <property type="component" value="Unassembled WGS sequence"/>
</dbReference>
<keyword evidence="2" id="KW-1185">Reference proteome</keyword>
<proteinExistence type="predicted"/>
<reference evidence="1 2" key="1">
    <citation type="submission" date="2024-04" db="EMBL/GenBank/DDBJ databases">
        <title>Phyllosticta paracitricarpa is synonymous to the EU quarantine fungus P. citricarpa based on phylogenomic analyses.</title>
        <authorList>
            <consortium name="Lawrence Berkeley National Laboratory"/>
            <person name="Van Ingen-Buijs V.A."/>
            <person name="Van Westerhoven A.C."/>
            <person name="Haridas S."/>
            <person name="Skiadas P."/>
            <person name="Martin F."/>
            <person name="Groenewald J.Z."/>
            <person name="Crous P.W."/>
            <person name="Seidl M.F."/>
        </authorList>
    </citation>
    <scope>NUCLEOTIDE SEQUENCE [LARGE SCALE GENOMIC DNA]</scope>
    <source>
        <strain evidence="1 2">CBS 122670</strain>
    </source>
</reference>
<gene>
    <name evidence="1" type="ORF">IWX46DRAFT_639120</name>
</gene>
<dbReference type="Gene3D" id="3.40.50.1820">
    <property type="entry name" value="alpha/beta hydrolase"/>
    <property type="match status" value="1"/>
</dbReference>
<dbReference type="SUPFAM" id="SSF53474">
    <property type="entry name" value="alpha/beta-Hydrolases"/>
    <property type="match status" value="1"/>
</dbReference>
<sequence length="298" mass="32308">MGGGVVGGLHRPATGAAEAGLAVYVMHAEQDYLTFYACTGLAERGYHVFCANNQARMSGYISDIDFEEMLENAALGVSYLRNQTDINQVVLLGHSGGGAGPQKLYPCSDALATLPAADGVVLMGANLGISSMFLLRLNLFSPANGWTANGANYTASFIKEFQYKVALRMNRLVKCVEERLAMIKAGNGSYADDEPFSIPDSMYTGNNNKLFTQDFRLFSHTNVEGIQWNSSHMYLNAEKVYLNSGNNDTSIVFFEGANHDTSTCIESESSPGEFGNTTVAAFHHVAQWLGKQSRFLSA</sequence>
<accession>A0ABR1MHV4</accession>
<organism evidence="1 2">
    <name type="scientific">Phyllosticta citricarpa</name>
    <dbReference type="NCBI Taxonomy" id="55181"/>
    <lineage>
        <taxon>Eukaryota</taxon>
        <taxon>Fungi</taxon>
        <taxon>Dikarya</taxon>
        <taxon>Ascomycota</taxon>
        <taxon>Pezizomycotina</taxon>
        <taxon>Dothideomycetes</taxon>
        <taxon>Dothideomycetes incertae sedis</taxon>
        <taxon>Botryosphaeriales</taxon>
        <taxon>Phyllostictaceae</taxon>
        <taxon>Phyllosticta</taxon>
    </lineage>
</organism>
<protein>
    <recommendedName>
        <fullName evidence="3">Alpha/beta hydrolase</fullName>
    </recommendedName>
</protein>
<evidence type="ECO:0000313" key="2">
    <source>
        <dbReference type="Proteomes" id="UP001365128"/>
    </source>
</evidence>